<feature type="region of interest" description="Disordered" evidence="1">
    <location>
        <begin position="1"/>
        <end position="143"/>
    </location>
</feature>
<gene>
    <name evidence="2" type="ORF">HYDPIDRAFT_182665</name>
</gene>
<dbReference type="AlphaFoldDB" id="A0A0C9W6Q4"/>
<dbReference type="EMBL" id="KN839854">
    <property type="protein sequence ID" value="KIJ62618.1"/>
    <property type="molecule type" value="Genomic_DNA"/>
</dbReference>
<name>A0A0C9W6Q4_9AGAM</name>
<dbReference type="OrthoDB" id="3260716at2759"/>
<proteinExistence type="predicted"/>
<evidence type="ECO:0000313" key="3">
    <source>
        <dbReference type="Proteomes" id="UP000053820"/>
    </source>
</evidence>
<sequence length="143" mass="14971">MSTTHTHHHSLEGNNAMRGTEYMEPATSGNQGIVDGRPAGRQPSGAPITLDTVVDKDASADDGSLQYPTLEGATSGDVHAGLGMPIQGMSSKELRHDGQSGRKRQGEGTEQFGQGAGGTGARRVDDASEPRWVAGKTEFRGEP</sequence>
<feature type="compositionally biased region" description="Basic and acidic residues" evidence="1">
    <location>
        <begin position="92"/>
        <end position="107"/>
    </location>
</feature>
<dbReference type="Proteomes" id="UP000053820">
    <property type="component" value="Unassembled WGS sequence"/>
</dbReference>
<evidence type="ECO:0000313" key="2">
    <source>
        <dbReference type="EMBL" id="KIJ62618.1"/>
    </source>
</evidence>
<keyword evidence="3" id="KW-1185">Reference proteome</keyword>
<dbReference type="HOGENOM" id="CLU_142421_0_0_1"/>
<evidence type="ECO:0000256" key="1">
    <source>
        <dbReference type="SAM" id="MobiDB-lite"/>
    </source>
</evidence>
<reference evidence="2 3" key="1">
    <citation type="submission" date="2014-04" db="EMBL/GenBank/DDBJ databases">
        <title>Evolutionary Origins and Diversification of the Mycorrhizal Mutualists.</title>
        <authorList>
            <consortium name="DOE Joint Genome Institute"/>
            <consortium name="Mycorrhizal Genomics Consortium"/>
            <person name="Kohler A."/>
            <person name="Kuo A."/>
            <person name="Nagy L.G."/>
            <person name="Floudas D."/>
            <person name="Copeland A."/>
            <person name="Barry K.W."/>
            <person name="Cichocki N."/>
            <person name="Veneault-Fourrey C."/>
            <person name="LaButti K."/>
            <person name="Lindquist E.A."/>
            <person name="Lipzen A."/>
            <person name="Lundell T."/>
            <person name="Morin E."/>
            <person name="Murat C."/>
            <person name="Riley R."/>
            <person name="Ohm R."/>
            <person name="Sun H."/>
            <person name="Tunlid A."/>
            <person name="Henrissat B."/>
            <person name="Grigoriev I.V."/>
            <person name="Hibbett D.S."/>
            <person name="Martin F."/>
        </authorList>
    </citation>
    <scope>NUCLEOTIDE SEQUENCE [LARGE SCALE GENOMIC DNA]</scope>
    <source>
        <strain evidence="2 3">MD-312</strain>
    </source>
</reference>
<organism evidence="2 3">
    <name type="scientific">Hydnomerulius pinastri MD-312</name>
    <dbReference type="NCBI Taxonomy" id="994086"/>
    <lineage>
        <taxon>Eukaryota</taxon>
        <taxon>Fungi</taxon>
        <taxon>Dikarya</taxon>
        <taxon>Basidiomycota</taxon>
        <taxon>Agaricomycotina</taxon>
        <taxon>Agaricomycetes</taxon>
        <taxon>Agaricomycetidae</taxon>
        <taxon>Boletales</taxon>
        <taxon>Boletales incertae sedis</taxon>
        <taxon>Leucogyrophana</taxon>
    </lineage>
</organism>
<protein>
    <submittedName>
        <fullName evidence="2">Uncharacterized protein</fullName>
    </submittedName>
</protein>
<accession>A0A0C9W6Q4</accession>